<evidence type="ECO:0000313" key="3">
    <source>
        <dbReference type="Proteomes" id="UP001235343"/>
    </source>
</evidence>
<protein>
    <submittedName>
        <fullName evidence="2">DUF2254 domain-containing protein</fullName>
    </submittedName>
</protein>
<dbReference type="Pfam" id="PF10011">
    <property type="entry name" value="DUF2254"/>
    <property type="match status" value="1"/>
</dbReference>
<feature type="transmembrane region" description="Helical" evidence="1">
    <location>
        <begin position="71"/>
        <end position="101"/>
    </location>
</feature>
<organism evidence="2 3">
    <name type="scientific">Aquibacillus rhizosphaerae</name>
    <dbReference type="NCBI Taxonomy" id="3051431"/>
    <lineage>
        <taxon>Bacteria</taxon>
        <taxon>Bacillati</taxon>
        <taxon>Bacillota</taxon>
        <taxon>Bacilli</taxon>
        <taxon>Bacillales</taxon>
        <taxon>Bacillaceae</taxon>
        <taxon>Aquibacillus</taxon>
    </lineage>
</organism>
<feature type="transmembrane region" description="Helical" evidence="1">
    <location>
        <begin position="147"/>
        <end position="170"/>
    </location>
</feature>
<keyword evidence="1" id="KW-0472">Membrane</keyword>
<keyword evidence="3" id="KW-1185">Reference proteome</keyword>
<dbReference type="EMBL" id="JASTZU010000063">
    <property type="protein sequence ID" value="MDL4843170.1"/>
    <property type="molecule type" value="Genomic_DNA"/>
</dbReference>
<sequence length="464" mass="53237">MIAIKRLPETLKKLINMSHRERRHQIYSNLLIRPALLGFIALCLFGITLWAEMALEINNNMASVLTADYQLTQTILSTLTGGLLSLTSFTFYGVLTALTTFSGQFSPRIIKNFMMTRVTQQTLGVFSGSFLYVLLSLLFLGDEDSTPYFFVPTTATLLATISIAYFAIFINHIVKWLQVSHVTGEMKKESVNIIEKSLLNELDRYRVENENTIKDQIPEVKEGHKIAVNNSGYIQTIDFALLMEEAINDDLIIKLEHNVGHFVFGSTPVLTYWKQQDAAIDEVKYKNMFHIAQSQTEIQDIEFSINKFVEISIRALGNDDPKTATGTLYEIGDLLINISQKVKFTPYMIDSESKLRMMLQDISFEDYLYIGFASIRHYARSNVVVTVELLKVLDAIAQGTEERDHQHVWDFAEYIASGFEYDYMYDLDKRKYTKALYNIAKTTGNEQAYDKLLKKYKNEMNERT</sequence>
<accession>A0ABT7LDA7</accession>
<dbReference type="RefSeq" id="WP_285934467.1">
    <property type="nucleotide sequence ID" value="NZ_JASTZU010000063.1"/>
</dbReference>
<dbReference type="Proteomes" id="UP001235343">
    <property type="component" value="Unassembled WGS sequence"/>
</dbReference>
<keyword evidence="1" id="KW-0812">Transmembrane</keyword>
<feature type="transmembrane region" description="Helical" evidence="1">
    <location>
        <begin position="122"/>
        <end position="141"/>
    </location>
</feature>
<comment type="caution">
    <text evidence="2">The sequence shown here is derived from an EMBL/GenBank/DDBJ whole genome shotgun (WGS) entry which is preliminary data.</text>
</comment>
<feature type="transmembrane region" description="Helical" evidence="1">
    <location>
        <begin position="30"/>
        <end position="51"/>
    </location>
</feature>
<dbReference type="InterPro" id="IPR018723">
    <property type="entry name" value="DUF2254_membrane"/>
</dbReference>
<reference evidence="2 3" key="1">
    <citation type="submission" date="2023-06" db="EMBL/GenBank/DDBJ databases">
        <title>Aquibacillus rhizosphaerae LR5S19.</title>
        <authorList>
            <person name="Sun J.-Q."/>
        </authorList>
    </citation>
    <scope>NUCLEOTIDE SEQUENCE [LARGE SCALE GENOMIC DNA]</scope>
    <source>
        <strain evidence="2 3">LR5S19</strain>
    </source>
</reference>
<keyword evidence="1" id="KW-1133">Transmembrane helix</keyword>
<name>A0ABT7LDA7_9BACI</name>
<gene>
    <name evidence="2" type="ORF">QQS35_22285</name>
</gene>
<proteinExistence type="predicted"/>
<evidence type="ECO:0000256" key="1">
    <source>
        <dbReference type="SAM" id="Phobius"/>
    </source>
</evidence>
<evidence type="ECO:0000313" key="2">
    <source>
        <dbReference type="EMBL" id="MDL4843170.1"/>
    </source>
</evidence>